<evidence type="ECO:0000256" key="3">
    <source>
        <dbReference type="SAM" id="Phobius"/>
    </source>
</evidence>
<feature type="repeat" description="ANK" evidence="1">
    <location>
        <begin position="172"/>
        <end position="204"/>
    </location>
</feature>
<proteinExistence type="predicted"/>
<feature type="repeat" description="ANK" evidence="1">
    <location>
        <begin position="271"/>
        <end position="303"/>
    </location>
</feature>
<keyword evidence="3" id="KW-1133">Transmembrane helix</keyword>
<keyword evidence="3" id="KW-0812">Transmembrane</keyword>
<name>A0ABD3X6P5_SINWO</name>
<dbReference type="PANTHER" id="PTHR24116">
    <property type="entry name" value="KINASE D-INTERACTING SUBSTRATE OF 220 KDA"/>
    <property type="match status" value="1"/>
</dbReference>
<dbReference type="PANTHER" id="PTHR24116:SF0">
    <property type="entry name" value="KINASE D-INTERACTING SUBSTRATE OF 220 KDA"/>
    <property type="match status" value="1"/>
</dbReference>
<evidence type="ECO:0008006" key="8">
    <source>
        <dbReference type="Google" id="ProtNLM"/>
    </source>
</evidence>
<dbReference type="EMBL" id="JBJQND010000004">
    <property type="protein sequence ID" value="KAL3880658.1"/>
    <property type="molecule type" value="Genomic_DNA"/>
</dbReference>
<feature type="transmembrane region" description="Helical" evidence="3">
    <location>
        <begin position="655"/>
        <end position="680"/>
    </location>
</feature>
<dbReference type="InterPro" id="IPR002110">
    <property type="entry name" value="Ankyrin_rpt"/>
</dbReference>
<dbReference type="InterPro" id="IPR052771">
    <property type="entry name" value="Neurotrophin_sig_adaptor"/>
</dbReference>
<dbReference type="InterPro" id="IPR036770">
    <property type="entry name" value="Ankyrin_rpt-contain_sf"/>
</dbReference>
<dbReference type="InterPro" id="IPR057092">
    <property type="entry name" value="SAM_KIDINS220"/>
</dbReference>
<dbReference type="Pfam" id="PF13637">
    <property type="entry name" value="Ank_4"/>
    <property type="match status" value="1"/>
</dbReference>
<accession>A0ABD3X6P5</accession>
<keyword evidence="7" id="KW-1185">Reference proteome</keyword>
<evidence type="ECO:0000259" key="4">
    <source>
        <dbReference type="Pfam" id="PF07693"/>
    </source>
</evidence>
<feature type="domain" description="Kinase D-interacting substrate of 220 kDa-like SAM" evidence="5">
    <location>
        <begin position="1215"/>
        <end position="1297"/>
    </location>
</feature>
<feature type="region of interest" description="Disordered" evidence="2">
    <location>
        <begin position="1606"/>
        <end position="1658"/>
    </location>
</feature>
<dbReference type="SUPFAM" id="SSF48403">
    <property type="entry name" value="Ankyrin repeat"/>
    <property type="match status" value="1"/>
</dbReference>
<dbReference type="Pfam" id="PF23307">
    <property type="entry name" value="SAM_KIDINS220"/>
    <property type="match status" value="1"/>
</dbReference>
<feature type="repeat" description="ANK" evidence="1">
    <location>
        <begin position="205"/>
        <end position="237"/>
    </location>
</feature>
<dbReference type="Proteomes" id="UP001634394">
    <property type="component" value="Unassembled WGS sequence"/>
</dbReference>
<evidence type="ECO:0000313" key="7">
    <source>
        <dbReference type="Proteomes" id="UP001634394"/>
    </source>
</evidence>
<dbReference type="Pfam" id="PF07693">
    <property type="entry name" value="KAP_NTPase"/>
    <property type="match status" value="1"/>
</dbReference>
<feature type="transmembrane region" description="Helical" evidence="3">
    <location>
        <begin position="497"/>
        <end position="520"/>
    </location>
</feature>
<evidence type="ECO:0000256" key="1">
    <source>
        <dbReference type="PROSITE-ProRule" id="PRU00023"/>
    </source>
</evidence>
<feature type="transmembrane region" description="Helical" evidence="3">
    <location>
        <begin position="526"/>
        <end position="549"/>
    </location>
</feature>
<organism evidence="6 7">
    <name type="scientific">Sinanodonta woodiana</name>
    <name type="common">Chinese pond mussel</name>
    <name type="synonym">Anodonta woodiana</name>
    <dbReference type="NCBI Taxonomy" id="1069815"/>
    <lineage>
        <taxon>Eukaryota</taxon>
        <taxon>Metazoa</taxon>
        <taxon>Spiralia</taxon>
        <taxon>Lophotrochozoa</taxon>
        <taxon>Mollusca</taxon>
        <taxon>Bivalvia</taxon>
        <taxon>Autobranchia</taxon>
        <taxon>Heteroconchia</taxon>
        <taxon>Palaeoheterodonta</taxon>
        <taxon>Unionida</taxon>
        <taxon>Unionoidea</taxon>
        <taxon>Unionidae</taxon>
        <taxon>Unioninae</taxon>
        <taxon>Sinanodonta</taxon>
    </lineage>
</organism>
<evidence type="ECO:0000256" key="2">
    <source>
        <dbReference type="SAM" id="MobiDB-lite"/>
    </source>
</evidence>
<dbReference type="SMART" id="SM00248">
    <property type="entry name" value="ANK"/>
    <property type="match status" value="11"/>
</dbReference>
<feature type="domain" description="KAP NTPase" evidence="4">
    <location>
        <begin position="442"/>
        <end position="979"/>
    </location>
</feature>
<reference evidence="6 7" key="1">
    <citation type="submission" date="2024-11" db="EMBL/GenBank/DDBJ databases">
        <title>Chromosome-level genome assembly of the freshwater bivalve Anodonta woodiana.</title>
        <authorList>
            <person name="Chen X."/>
        </authorList>
    </citation>
    <scope>NUCLEOTIDE SEQUENCE [LARGE SCALE GENOMIC DNA]</scope>
    <source>
        <strain evidence="6">MN2024</strain>
        <tissue evidence="6">Gills</tissue>
    </source>
</reference>
<dbReference type="Gene3D" id="1.25.40.20">
    <property type="entry name" value="Ankyrin repeat-containing domain"/>
    <property type="match status" value="3"/>
</dbReference>
<feature type="region of interest" description="Disordered" evidence="2">
    <location>
        <begin position="1457"/>
        <end position="1515"/>
    </location>
</feature>
<dbReference type="PROSITE" id="PS50297">
    <property type="entry name" value="ANK_REP_REGION"/>
    <property type="match status" value="10"/>
</dbReference>
<protein>
    <recommendedName>
        <fullName evidence="8">KAP NTPase domain-containing protein</fullName>
    </recommendedName>
</protein>
<feature type="repeat" description="ANK" evidence="1">
    <location>
        <begin position="106"/>
        <end position="138"/>
    </location>
</feature>
<dbReference type="PROSITE" id="PS50088">
    <property type="entry name" value="ANK_REPEAT"/>
    <property type="match status" value="10"/>
</dbReference>
<keyword evidence="1" id="KW-0040">ANK repeat</keyword>
<feature type="repeat" description="ANK" evidence="1">
    <location>
        <begin position="238"/>
        <end position="270"/>
    </location>
</feature>
<feature type="transmembrane region" description="Helical" evidence="3">
    <location>
        <begin position="715"/>
        <end position="740"/>
    </location>
</feature>
<feature type="compositionally biased region" description="Polar residues" evidence="2">
    <location>
        <begin position="1462"/>
        <end position="1475"/>
    </location>
</feature>
<dbReference type="Pfam" id="PF00023">
    <property type="entry name" value="Ank"/>
    <property type="match status" value="1"/>
</dbReference>
<feature type="repeat" description="ANK" evidence="1">
    <location>
        <begin position="337"/>
        <end position="369"/>
    </location>
</feature>
<sequence>MALENLRSQVLREKINRGDLSAVVGILENGHINLEERDDTGKTFLMIACQCGELNIVRELMEAGMDPNAVDNDNWNALLYAAKEGHLEIVIELLDRGANLEHKDMCGWTALMWACYKGREHVVHELLDRGANPNVKAEISMTCLAWASGRGYTEIVKALLQKGAKVNVTDKYGTTPLIWACRKGALEIVKLLLNEGASVDVTGMNSLTALLVATKGGFTEVVQALLEQDNNVNATDKDGLTSLCIAAKEGFAEIVQDLLAKDAYVNVADKAGDTILIHAVKSGYVDVVRALLNKYADVNVEGAEGKTALYWAVEKNHIDIVKLLLDSDPDLEICTKDGDTPLLRAVRSRNELCVRLFLDKGARVSAVDKKGDTALHISLRARSKRITELLLRNPRNSRLLYKPNRAGETPYSIDAFHQNQILAQIHGHRKLNANDGENLLGYDIYSSALADILSEPTLNTPITVGLYAKWGSGKSFLLGKLQSEMKSFTQMNTEDQFSFTCVLFIFLLFLNCLIGFTLALSVSWELGLSLGLGLFVFQYGFLGLVWLCSQRYDVRIAIRLSQAINRKLLLLTLLLKVLFTNPTGRGSHNLNSVPTVKFLFSESTKLTSVGGEKAIAAMVASLGEAVEEEFGFLVSRLFSVFKPNLEKTHSGRFKMLCCVPSFIIVIVVILCIMTGITLFVKYNDIDVGGDSENHSNSTSKKESIPYNNMALNVTMITLACIVGLSILTHIYTWGQAILALMVSQKKRVMKAAEQIDVLKMDGFMQKLKAEVNLMNNMVTCLDEFTKNTTRLVVVVDGLDSCEQEKIVQVLDIIQALHNEERSPFITILAVDPQVIIKGIDHNLKAAFHDTSVNGFDYLRNIVHLPFYLQSQGIRVQKEDITKSMSMYETSGGQSHGMENSPMRSYKHQDSTVSAISGFSLTESFSKKSYRKRKARLDSITAPTSQFDLSHALTKNDYFSDINPKSVRRLMNIVAVTGRLLRAYNIEFNWYRLASWINVVEQWPYRVSWIILFFEENDNLDSSTTLKEIYNKITEKIPLSKEIEPLLEIDRNARKLEAFLSSKSGNLPLLNIGDLKKFLPCTINLDPYLRKQIRELQNSSNILPTDLSLGHHPMYPGSSASGSMANANHVINARDTDQGFLRRGNIRSPAVKQPMTGPMYHPNMMPYGPIGVHPQFMPYMMGMAPMAQEMGVGQQPPEPPTRQSNPAQFLRDYQPMCLRKLSKEEVCDLLNKIEGISLSQLSVYQQRVCENNITGLVLANCDLSELGKVMEMKFGDWQLFRSAIEALREVEEINIDQDQPLLSPSYNGSISRHGSVSKGKSAPVQQGSQSNIAITDFDSDPQSSRQALFNNVSRQVSSELSKSNYALNDFMEGGSKFDHIPEEEEEDAEAELLVVNQLDMKRNNSVVAQLQYETGLLHEAMQNFAEPVQEDEEQEEGDPSQETFGFPVQFNLTRTNELDTSETDSSNSANKLQQENQEYEKSLHIPELESFKSVTSGTQAESEGMLKKSPDQPKSFSENDIFRAQTYEYDNTEVGELNPVDTNYISQLSPGFLRLNSVDTQSVSSVGFATGEMSPNSQLSNSLNDSLDIITETRDSQELSHHYSVEEGINMHGASESGKRLKRPRSKRNKSEELPLLENSGKYFVTSNSRKPGDPESFV</sequence>
<keyword evidence="3" id="KW-0472">Membrane</keyword>
<feature type="compositionally biased region" description="Polar residues" evidence="2">
    <location>
        <begin position="1491"/>
        <end position="1500"/>
    </location>
</feature>
<comment type="caution">
    <text evidence="6">The sequence shown here is derived from an EMBL/GenBank/DDBJ whole genome shotgun (WGS) entry which is preliminary data.</text>
</comment>
<feature type="repeat" description="ANK" evidence="1">
    <location>
        <begin position="139"/>
        <end position="171"/>
    </location>
</feature>
<dbReference type="Pfam" id="PF12796">
    <property type="entry name" value="Ank_2"/>
    <property type="match status" value="3"/>
</dbReference>
<dbReference type="Gene3D" id="1.10.150.50">
    <property type="entry name" value="Transcription Factor, Ets-1"/>
    <property type="match status" value="1"/>
</dbReference>
<feature type="repeat" description="ANK" evidence="1">
    <location>
        <begin position="73"/>
        <end position="105"/>
    </location>
</feature>
<dbReference type="InterPro" id="IPR013761">
    <property type="entry name" value="SAM/pointed_sf"/>
</dbReference>
<evidence type="ECO:0000259" key="5">
    <source>
        <dbReference type="Pfam" id="PF23307"/>
    </source>
</evidence>
<evidence type="ECO:0000313" key="6">
    <source>
        <dbReference type="EMBL" id="KAL3880658.1"/>
    </source>
</evidence>
<feature type="region of interest" description="Disordered" evidence="2">
    <location>
        <begin position="1303"/>
        <end position="1327"/>
    </location>
</feature>
<dbReference type="InterPro" id="IPR011646">
    <property type="entry name" value="KAP_P-loop"/>
</dbReference>
<feature type="compositionally biased region" description="Polar residues" evidence="2">
    <location>
        <begin position="1303"/>
        <end position="1313"/>
    </location>
</feature>
<feature type="repeat" description="ANK" evidence="1">
    <location>
        <begin position="40"/>
        <end position="72"/>
    </location>
</feature>
<feature type="compositionally biased region" description="Basic and acidic residues" evidence="2">
    <location>
        <begin position="1477"/>
        <end position="1489"/>
    </location>
</feature>
<gene>
    <name evidence="6" type="ORF">ACJMK2_032880</name>
</gene>
<feature type="repeat" description="ANK" evidence="1">
    <location>
        <begin position="304"/>
        <end position="336"/>
    </location>
</feature>